<dbReference type="GO" id="GO:1990904">
    <property type="term" value="C:ribonucleoprotein complex"/>
    <property type="evidence" value="ECO:0007669"/>
    <property type="project" value="UniProtKB-KW"/>
</dbReference>
<dbReference type="Pfam" id="PF01247">
    <property type="entry name" value="Ribosomal_L35Ae"/>
    <property type="match status" value="1"/>
</dbReference>
<organism evidence="4 5">
    <name type="scientific">Lyophyllum shimeji</name>
    <name type="common">Hon-shimeji</name>
    <name type="synonym">Tricholoma shimeji</name>
    <dbReference type="NCBI Taxonomy" id="47721"/>
    <lineage>
        <taxon>Eukaryota</taxon>
        <taxon>Fungi</taxon>
        <taxon>Dikarya</taxon>
        <taxon>Basidiomycota</taxon>
        <taxon>Agaricomycotina</taxon>
        <taxon>Agaricomycetes</taxon>
        <taxon>Agaricomycetidae</taxon>
        <taxon>Agaricales</taxon>
        <taxon>Tricholomatineae</taxon>
        <taxon>Lyophyllaceae</taxon>
        <taxon>Lyophyllum</taxon>
    </lineage>
</organism>
<proteinExistence type="inferred from homology"/>
<dbReference type="Proteomes" id="UP001063166">
    <property type="component" value="Unassembled WGS sequence"/>
</dbReference>
<dbReference type="OrthoDB" id="1166329at2759"/>
<evidence type="ECO:0000313" key="5">
    <source>
        <dbReference type="Proteomes" id="UP001063166"/>
    </source>
</evidence>
<comment type="similarity">
    <text evidence="1">Belongs to the eukaryotic ribosomal protein eL33 family.</text>
</comment>
<evidence type="ECO:0000256" key="2">
    <source>
        <dbReference type="ARBA" id="ARBA00022980"/>
    </source>
</evidence>
<dbReference type="SUPFAM" id="SSF50447">
    <property type="entry name" value="Translation proteins"/>
    <property type="match status" value="1"/>
</dbReference>
<gene>
    <name evidence="4" type="primary">RPL33B</name>
    <name evidence="4" type="ORF">LshimejAT787_0407720</name>
</gene>
<dbReference type="PANTHER" id="PTHR10902">
    <property type="entry name" value="60S RIBOSOMAL PROTEIN L35A"/>
    <property type="match status" value="1"/>
</dbReference>
<dbReference type="GO" id="GO:0003735">
    <property type="term" value="F:structural constituent of ribosome"/>
    <property type="evidence" value="ECO:0007669"/>
    <property type="project" value="InterPro"/>
</dbReference>
<evidence type="ECO:0000256" key="1">
    <source>
        <dbReference type="ARBA" id="ARBA00009269"/>
    </source>
</evidence>
<dbReference type="GO" id="GO:0006412">
    <property type="term" value="P:translation"/>
    <property type="evidence" value="ECO:0007669"/>
    <property type="project" value="InterPro"/>
</dbReference>
<evidence type="ECO:0000256" key="3">
    <source>
        <dbReference type="ARBA" id="ARBA00023274"/>
    </source>
</evidence>
<dbReference type="EMBL" id="BRPK01000004">
    <property type="protein sequence ID" value="GLB37721.1"/>
    <property type="molecule type" value="Genomic_DNA"/>
</dbReference>
<sequence length="106" mass="12025">MGSTRLYCKGRVLGHKRAKRNTRPNTSLIQIEGVSSKEEAQFYLGKRVAFVYKAQREIQGSKIRVIWGRVTRPHGSSGVVKSKFRHNLPPRAFGAAVRVMLYPSRI</sequence>
<evidence type="ECO:0000313" key="4">
    <source>
        <dbReference type="EMBL" id="GLB37721.1"/>
    </source>
</evidence>
<dbReference type="InterPro" id="IPR009000">
    <property type="entry name" value="Transl_B-barrel_sf"/>
</dbReference>
<dbReference type="FunFam" id="2.40.10.190:FF:000001">
    <property type="entry name" value="60S ribosomal protein L35a"/>
    <property type="match status" value="1"/>
</dbReference>
<dbReference type="Gene3D" id="2.40.10.190">
    <property type="entry name" value="translation elongation factor selb, chain A, domain 4"/>
    <property type="match status" value="1"/>
</dbReference>
<name>A0A9P3UNX6_LYOSH</name>
<keyword evidence="3" id="KW-0687">Ribonucleoprotein</keyword>
<dbReference type="HAMAP" id="MF_00573">
    <property type="entry name" value="Ribosomal_eL33"/>
    <property type="match status" value="1"/>
</dbReference>
<keyword evidence="5" id="KW-1185">Reference proteome</keyword>
<dbReference type="InterPro" id="IPR038661">
    <property type="entry name" value="Ribosomal_eL33_sf"/>
</dbReference>
<protein>
    <submittedName>
        <fullName evidence="4">60s ribosomal protein</fullName>
    </submittedName>
</protein>
<dbReference type="GO" id="GO:0005840">
    <property type="term" value="C:ribosome"/>
    <property type="evidence" value="ECO:0007669"/>
    <property type="project" value="UniProtKB-KW"/>
</dbReference>
<comment type="caution">
    <text evidence="4">The sequence shown here is derived from an EMBL/GenBank/DDBJ whole genome shotgun (WGS) entry which is preliminary data.</text>
</comment>
<dbReference type="InterPro" id="IPR001780">
    <property type="entry name" value="Ribosomal_eL33"/>
</dbReference>
<reference evidence="4" key="1">
    <citation type="submission" date="2022-07" db="EMBL/GenBank/DDBJ databases">
        <title>The genome of Lyophyllum shimeji provides insight into the initial evolution of ectomycorrhizal fungal genome.</title>
        <authorList>
            <person name="Kobayashi Y."/>
            <person name="Shibata T."/>
            <person name="Hirakawa H."/>
            <person name="Shigenobu S."/>
            <person name="Nishiyama T."/>
            <person name="Yamada A."/>
            <person name="Hasebe M."/>
            <person name="Kawaguchi M."/>
        </authorList>
    </citation>
    <scope>NUCLEOTIDE SEQUENCE</scope>
    <source>
        <strain evidence="4">AT787</strain>
    </source>
</reference>
<accession>A0A9P3UNX6</accession>
<dbReference type="AlphaFoldDB" id="A0A9P3UNX6"/>
<keyword evidence="2 4" id="KW-0689">Ribosomal protein</keyword>